<feature type="region of interest" description="Disordered" evidence="1">
    <location>
        <begin position="1"/>
        <end position="305"/>
    </location>
</feature>
<evidence type="ECO:0000256" key="1">
    <source>
        <dbReference type="SAM" id="MobiDB-lite"/>
    </source>
</evidence>
<feature type="compositionally biased region" description="Polar residues" evidence="1">
    <location>
        <begin position="322"/>
        <end position="335"/>
    </location>
</feature>
<feature type="region of interest" description="Disordered" evidence="1">
    <location>
        <begin position="318"/>
        <end position="368"/>
    </location>
</feature>
<feature type="compositionally biased region" description="Polar residues" evidence="1">
    <location>
        <begin position="117"/>
        <end position="134"/>
    </location>
</feature>
<reference evidence="2" key="1">
    <citation type="submission" date="2022-04" db="EMBL/GenBank/DDBJ databases">
        <title>A functionally conserved STORR gene fusion in Papaver species that diverged 16.8 million years ago.</title>
        <authorList>
            <person name="Catania T."/>
        </authorList>
    </citation>
    <scope>NUCLEOTIDE SEQUENCE</scope>
    <source>
        <strain evidence="2">S-188037</strain>
    </source>
</reference>
<dbReference type="EMBL" id="JAJJMB010009125">
    <property type="protein sequence ID" value="KAI3916318.1"/>
    <property type="molecule type" value="Genomic_DNA"/>
</dbReference>
<feature type="region of interest" description="Disordered" evidence="1">
    <location>
        <begin position="393"/>
        <end position="414"/>
    </location>
</feature>
<dbReference type="PANTHER" id="PTHR33472">
    <property type="entry name" value="OS01G0106600 PROTEIN"/>
    <property type="match status" value="1"/>
</dbReference>
<dbReference type="AlphaFoldDB" id="A0AAD4SNU4"/>
<dbReference type="Proteomes" id="UP001202328">
    <property type="component" value="Unassembled WGS sequence"/>
</dbReference>
<feature type="compositionally biased region" description="Low complexity" evidence="1">
    <location>
        <begin position="66"/>
        <end position="75"/>
    </location>
</feature>
<sequence>MENQQQQQQQQPPPLNRPWFRLASQARIEPPQARAAAPPARPVFVPVPRPSIVIPSQPQPRPAPPTQTQGPAPSAAVPPPATTGERTQMSSSSLTPSPQQETVGPTSSVPNTPLIKTLNSSSLPTTPLRNTQEPTPKVNYSPRLPSSSLASSPIQKAPEPAPSTNAPPAKTVESPPKVASSPLPTFQMQRAVSRVSSPPESPKVIKPSSRTPPQSPKILPYAPPPSPLSLPPSQLRATPEPESKSLVAEQKNMLVQERKEKFDARKHEEDKPHIGQNGRKEGGVPNRPKEKEYHKKLDDHKDSGMRVITIAGENKGAYMELGSSNKGNPHTLSHNSRAKKDGNESGSSSSESSKSRKKDRSKSGLPMTAFVNSNVQSVNNSILFHASCTHSDPGVHFSFSRKPNPDQGMHPHNA</sequence>
<feature type="compositionally biased region" description="Basic and acidic residues" evidence="1">
    <location>
        <begin position="256"/>
        <end position="304"/>
    </location>
</feature>
<dbReference type="PRINTS" id="PR01217">
    <property type="entry name" value="PRICHEXTENSN"/>
</dbReference>
<name>A0AAD4SNU4_9MAGN</name>
<protein>
    <submittedName>
        <fullName evidence="2">Uncharacterized protein</fullName>
    </submittedName>
</protein>
<organism evidence="2 3">
    <name type="scientific">Papaver atlanticum</name>
    <dbReference type="NCBI Taxonomy" id="357466"/>
    <lineage>
        <taxon>Eukaryota</taxon>
        <taxon>Viridiplantae</taxon>
        <taxon>Streptophyta</taxon>
        <taxon>Embryophyta</taxon>
        <taxon>Tracheophyta</taxon>
        <taxon>Spermatophyta</taxon>
        <taxon>Magnoliopsida</taxon>
        <taxon>Ranunculales</taxon>
        <taxon>Papaveraceae</taxon>
        <taxon>Papaveroideae</taxon>
        <taxon>Papaver</taxon>
    </lineage>
</organism>
<comment type="caution">
    <text evidence="2">The sequence shown here is derived from an EMBL/GenBank/DDBJ whole genome shotgun (WGS) entry which is preliminary data.</text>
</comment>
<feature type="compositionally biased region" description="Low complexity" evidence="1">
    <location>
        <begin position="25"/>
        <end position="38"/>
    </location>
</feature>
<evidence type="ECO:0000313" key="2">
    <source>
        <dbReference type="EMBL" id="KAI3916318.1"/>
    </source>
</evidence>
<feature type="compositionally biased region" description="Pro residues" evidence="1">
    <location>
        <begin position="221"/>
        <end position="230"/>
    </location>
</feature>
<proteinExistence type="predicted"/>
<accession>A0AAD4SNU4</accession>
<gene>
    <name evidence="2" type="ORF">MKW98_004759</name>
</gene>
<feature type="compositionally biased region" description="Polar residues" evidence="1">
    <location>
        <begin position="182"/>
        <end position="198"/>
    </location>
</feature>
<feature type="compositionally biased region" description="Low complexity" evidence="1">
    <location>
        <begin position="141"/>
        <end position="153"/>
    </location>
</feature>
<feature type="compositionally biased region" description="Low complexity" evidence="1">
    <location>
        <begin position="1"/>
        <end position="10"/>
    </location>
</feature>
<feature type="compositionally biased region" description="Polar residues" evidence="1">
    <location>
        <begin position="84"/>
        <end position="111"/>
    </location>
</feature>
<keyword evidence="3" id="KW-1185">Reference proteome</keyword>
<feature type="compositionally biased region" description="Pro residues" evidence="1">
    <location>
        <begin position="39"/>
        <end position="49"/>
    </location>
</feature>
<dbReference type="PANTHER" id="PTHR33472:SF28">
    <property type="entry name" value="BROMO AND FHA DOMAIN-CONTAINING PROTEIN DDB_G0267958"/>
    <property type="match status" value="1"/>
</dbReference>
<evidence type="ECO:0000313" key="3">
    <source>
        <dbReference type="Proteomes" id="UP001202328"/>
    </source>
</evidence>